<protein>
    <recommendedName>
        <fullName evidence="8">Pirin</fullName>
    </recommendedName>
</protein>
<dbReference type="CDD" id="cd02909">
    <property type="entry name" value="cupin_pirin_N"/>
    <property type="match status" value="1"/>
</dbReference>
<feature type="region of interest" description="Disordered" evidence="3">
    <location>
        <begin position="302"/>
        <end position="334"/>
    </location>
</feature>
<dbReference type="Pfam" id="PF05726">
    <property type="entry name" value="Pirin_C"/>
    <property type="match status" value="1"/>
</dbReference>
<evidence type="ECO:0000313" key="6">
    <source>
        <dbReference type="EMBL" id="SEE49163.1"/>
    </source>
</evidence>
<organism evidence="6 7">
    <name type="scientific">Arthrobacter alpinus</name>
    <dbReference type="NCBI Taxonomy" id="656366"/>
    <lineage>
        <taxon>Bacteria</taxon>
        <taxon>Bacillati</taxon>
        <taxon>Actinomycetota</taxon>
        <taxon>Actinomycetes</taxon>
        <taxon>Micrococcales</taxon>
        <taxon>Micrococcaceae</taxon>
        <taxon>Arthrobacter</taxon>
    </lineage>
</organism>
<accession>A0A1H5J9H3</accession>
<dbReference type="PANTHER" id="PTHR13903">
    <property type="entry name" value="PIRIN-RELATED"/>
    <property type="match status" value="1"/>
</dbReference>
<proteinExistence type="inferred from homology"/>
<sequence>MSNVEDSPQELFCPSNPAASEDGAEVLEPRLVPLGGPRAMTVRRTLPQRSRSLIGAWCFIDHYGPEDVSTAAGMAVPPHPHTGLQTISWLFTGEIKHADSAGNHAMVLPGQLNLMTAGRGISHSEYSTAATSILHGVQLWAALPDHVRFTDPGFEHYTPTPVQLAGATASVFMGTVAGESSPVTTFTSMVGAEITLDAETRLTLDLSPGFEHGFLVDSGSLKVAGTPVAATELAYLGTGRAQVELQAGAEPVRLLLIGGEPLNESIVMWWNFVGRSHEEIVSFRAAWQSAIGLEGATLQEDNPFSLPKDQVDAPLPAPALPTVTLRPRTSPSRG</sequence>
<gene>
    <name evidence="6" type="ORF">SAMN04489740_1551</name>
</gene>
<dbReference type="EMBL" id="FNTV01000001">
    <property type="protein sequence ID" value="SEE49163.1"/>
    <property type="molecule type" value="Genomic_DNA"/>
</dbReference>
<dbReference type="InterPro" id="IPR012093">
    <property type="entry name" value="Pirin"/>
</dbReference>
<dbReference type="InterPro" id="IPR003829">
    <property type="entry name" value="Pirin_N_dom"/>
</dbReference>
<evidence type="ECO:0000256" key="1">
    <source>
        <dbReference type="ARBA" id="ARBA00008416"/>
    </source>
</evidence>
<evidence type="ECO:0000259" key="4">
    <source>
        <dbReference type="Pfam" id="PF02678"/>
    </source>
</evidence>
<dbReference type="SUPFAM" id="SSF51182">
    <property type="entry name" value="RmlC-like cupins"/>
    <property type="match status" value="1"/>
</dbReference>
<feature type="domain" description="Pirin N-terminal" evidence="4">
    <location>
        <begin position="41"/>
        <end position="140"/>
    </location>
</feature>
<dbReference type="RefSeq" id="WP_074711223.1">
    <property type="nucleotide sequence ID" value="NZ_FNTV01000001.1"/>
</dbReference>
<reference evidence="6 7" key="1">
    <citation type="submission" date="2016-10" db="EMBL/GenBank/DDBJ databases">
        <authorList>
            <person name="de Groot N.N."/>
        </authorList>
    </citation>
    <scope>NUCLEOTIDE SEQUENCE [LARGE SCALE GENOMIC DNA]</scope>
    <source>
        <strain evidence="6 7">DSM 22274</strain>
    </source>
</reference>
<dbReference type="PANTHER" id="PTHR13903:SF8">
    <property type="entry name" value="PIRIN"/>
    <property type="match status" value="1"/>
</dbReference>
<feature type="domain" description="Pirin C-terminal" evidence="5">
    <location>
        <begin position="192"/>
        <end position="289"/>
    </location>
</feature>
<evidence type="ECO:0000313" key="7">
    <source>
        <dbReference type="Proteomes" id="UP000182725"/>
    </source>
</evidence>
<evidence type="ECO:0008006" key="8">
    <source>
        <dbReference type="Google" id="ProtNLM"/>
    </source>
</evidence>
<dbReference type="InterPro" id="IPR011051">
    <property type="entry name" value="RmlC_Cupin_sf"/>
</dbReference>
<dbReference type="InterPro" id="IPR008778">
    <property type="entry name" value="Pirin_C_dom"/>
</dbReference>
<evidence type="ECO:0000256" key="3">
    <source>
        <dbReference type="SAM" id="MobiDB-lite"/>
    </source>
</evidence>
<name>A0A1H5J9H3_9MICC</name>
<dbReference type="CDD" id="cd02247">
    <property type="entry name" value="cupin_pirin_C"/>
    <property type="match status" value="1"/>
</dbReference>
<dbReference type="Proteomes" id="UP000182725">
    <property type="component" value="Unassembled WGS sequence"/>
</dbReference>
<dbReference type="Pfam" id="PF02678">
    <property type="entry name" value="Pirin"/>
    <property type="match status" value="1"/>
</dbReference>
<dbReference type="InterPro" id="IPR014710">
    <property type="entry name" value="RmlC-like_jellyroll"/>
</dbReference>
<dbReference type="AlphaFoldDB" id="A0A1H5J9H3"/>
<dbReference type="Gene3D" id="2.60.120.10">
    <property type="entry name" value="Jelly Rolls"/>
    <property type="match status" value="2"/>
</dbReference>
<comment type="similarity">
    <text evidence="1 2">Belongs to the pirin family.</text>
</comment>
<evidence type="ECO:0000256" key="2">
    <source>
        <dbReference type="RuleBase" id="RU003457"/>
    </source>
</evidence>
<feature type="region of interest" description="Disordered" evidence="3">
    <location>
        <begin position="1"/>
        <end position="24"/>
    </location>
</feature>
<evidence type="ECO:0000259" key="5">
    <source>
        <dbReference type="Pfam" id="PF05726"/>
    </source>
</evidence>